<name>A0A1A6C313_9GAMM</name>
<evidence type="ECO:0000313" key="1">
    <source>
        <dbReference type="EMBL" id="OBS08944.1"/>
    </source>
</evidence>
<protein>
    <submittedName>
        <fullName evidence="1">Uncharacterized protein</fullName>
    </submittedName>
</protein>
<keyword evidence="2" id="KW-1185">Reference proteome</keyword>
<dbReference type="EMBL" id="JQSG02000004">
    <property type="protein sequence ID" value="OBS08944.1"/>
    <property type="molecule type" value="Genomic_DNA"/>
</dbReference>
<proteinExistence type="predicted"/>
<accession>A0A1A6C313</accession>
<gene>
    <name evidence="1" type="ORF">Thpro_022061</name>
</gene>
<evidence type="ECO:0000313" key="2">
    <source>
        <dbReference type="Proteomes" id="UP000029273"/>
    </source>
</evidence>
<comment type="caution">
    <text evidence="1">The sequence shown here is derived from an EMBL/GenBank/DDBJ whole genome shotgun (WGS) entry which is preliminary data.</text>
</comment>
<dbReference type="AlphaFoldDB" id="A0A1A6C313"/>
<dbReference type="Proteomes" id="UP000029273">
    <property type="component" value="Unassembled WGS sequence"/>
</dbReference>
<sequence>MFVESIPLEDFLSYFTECLINHFGHDGYEIDEGGRGTITFISPCEEFPEGVIELEHSDNIIETVDYSHEL</sequence>
<organism evidence="1 2">
    <name type="scientific">Acidihalobacter prosperus</name>
    <dbReference type="NCBI Taxonomy" id="160660"/>
    <lineage>
        <taxon>Bacteria</taxon>
        <taxon>Pseudomonadati</taxon>
        <taxon>Pseudomonadota</taxon>
        <taxon>Gammaproteobacteria</taxon>
        <taxon>Chromatiales</taxon>
        <taxon>Ectothiorhodospiraceae</taxon>
        <taxon>Acidihalobacter</taxon>
    </lineage>
</organism>
<reference evidence="1 2" key="1">
    <citation type="journal article" date="2014" name="Genome Announc.">
        <title>Draft Genome Sequence of the Iron-Oxidizing, Acidophilic, and Halotolerant 'Thiobacillus prosperus' Type Strain DSM 5130.</title>
        <authorList>
            <person name="Ossandon F.J."/>
            <person name="Cardenas J.P."/>
            <person name="Corbett M."/>
            <person name="Quatrini R."/>
            <person name="Holmes D.S."/>
            <person name="Watkin E."/>
        </authorList>
    </citation>
    <scope>NUCLEOTIDE SEQUENCE [LARGE SCALE GENOMIC DNA]</scope>
    <source>
        <strain evidence="1 2">DSM 5130</strain>
    </source>
</reference>